<protein>
    <recommendedName>
        <fullName evidence="4">Lipoprotein</fullName>
    </recommendedName>
</protein>
<evidence type="ECO:0000313" key="2">
    <source>
        <dbReference type="EMBL" id="MDN3705619.1"/>
    </source>
</evidence>
<dbReference type="EMBL" id="JAUFQU010000001">
    <property type="protein sequence ID" value="MDN3705619.1"/>
    <property type="molecule type" value="Genomic_DNA"/>
</dbReference>
<organism evidence="2 3">
    <name type="scientific">Paenimyroides ceti</name>
    <dbReference type="NCBI Taxonomy" id="395087"/>
    <lineage>
        <taxon>Bacteria</taxon>
        <taxon>Pseudomonadati</taxon>
        <taxon>Bacteroidota</taxon>
        <taxon>Flavobacteriia</taxon>
        <taxon>Flavobacteriales</taxon>
        <taxon>Flavobacteriaceae</taxon>
        <taxon>Paenimyroides</taxon>
    </lineage>
</organism>
<dbReference type="RefSeq" id="WP_290361781.1">
    <property type="nucleotide sequence ID" value="NZ_JAUFQU010000001.1"/>
</dbReference>
<keyword evidence="3" id="KW-1185">Reference proteome</keyword>
<sequence>MKNFKKFTLGVMGAVLLATGLWACSNEDSTGQAEQTQMLGRNTPIYKNGDEVTNYFLESIGVKSVEEYNLSNEKELLSFIQKQNIDLDEYNLSDIQMITVNGENDYIGLNLFSKFDKNKSLSLKIRKFDKNKFELNKAVIVKSSYLSNGRLKAVEYSNAIDKSQFKFIDVEKLTVFADEDQLGPKRPGESYLDCVERNWDNFGYDLIGKIAQATQPHLVAAAIAIVCVAEEKK</sequence>
<evidence type="ECO:0000256" key="1">
    <source>
        <dbReference type="SAM" id="SignalP"/>
    </source>
</evidence>
<keyword evidence="1" id="KW-0732">Signal</keyword>
<evidence type="ECO:0008006" key="4">
    <source>
        <dbReference type="Google" id="ProtNLM"/>
    </source>
</evidence>
<comment type="caution">
    <text evidence="2">The sequence shown here is derived from an EMBL/GenBank/DDBJ whole genome shotgun (WGS) entry which is preliminary data.</text>
</comment>
<name>A0ABT8CM79_9FLAO</name>
<feature type="signal peptide" evidence="1">
    <location>
        <begin position="1"/>
        <end position="23"/>
    </location>
</feature>
<gene>
    <name evidence="2" type="ORF">QW060_00535</name>
</gene>
<accession>A0ABT8CM79</accession>
<reference evidence="3" key="1">
    <citation type="journal article" date="2019" name="Int. J. Syst. Evol. Microbiol.">
        <title>The Global Catalogue of Microorganisms (GCM) 10K type strain sequencing project: providing services to taxonomists for standard genome sequencing and annotation.</title>
        <authorList>
            <consortium name="The Broad Institute Genomics Platform"/>
            <consortium name="The Broad Institute Genome Sequencing Center for Infectious Disease"/>
            <person name="Wu L."/>
            <person name="Ma J."/>
        </authorList>
    </citation>
    <scope>NUCLEOTIDE SEQUENCE [LARGE SCALE GENOMIC DNA]</scope>
    <source>
        <strain evidence="3">CECT 7184</strain>
    </source>
</reference>
<evidence type="ECO:0000313" key="3">
    <source>
        <dbReference type="Proteomes" id="UP001242368"/>
    </source>
</evidence>
<dbReference type="Proteomes" id="UP001242368">
    <property type="component" value="Unassembled WGS sequence"/>
</dbReference>
<proteinExistence type="predicted"/>
<feature type="chain" id="PRO_5045959070" description="Lipoprotein" evidence="1">
    <location>
        <begin position="24"/>
        <end position="233"/>
    </location>
</feature>